<dbReference type="GeneID" id="65101636"/>
<organism evidence="1 2">
    <name type="scientific">Spodoptera exempta nucleopolyhedrovirus</name>
    <dbReference type="NCBI Taxonomy" id="1242863"/>
    <lineage>
        <taxon>Viruses</taxon>
        <taxon>Viruses incertae sedis</taxon>
        <taxon>Naldaviricetes</taxon>
        <taxon>Lefavirales</taxon>
        <taxon>Baculoviridae</taxon>
        <taxon>Alphabaculovirus</taxon>
        <taxon>Alphabaculovirus spexemptae</taxon>
    </lineage>
</organism>
<proteinExistence type="predicted"/>
<dbReference type="EMBL" id="MH717816">
    <property type="protein sequence ID" value="QAT90291.1"/>
    <property type="molecule type" value="Genomic_DNA"/>
</dbReference>
<evidence type="ECO:0000313" key="1">
    <source>
        <dbReference type="EMBL" id="QAT90291.1"/>
    </source>
</evidence>
<keyword evidence="2" id="KW-1185">Reference proteome</keyword>
<dbReference type="RefSeq" id="YP_010086423.1">
    <property type="nucleotide sequence ID" value="NC_055455.1"/>
</dbReference>
<reference evidence="1 2" key="1">
    <citation type="submission" date="2018-08" db="EMBL/GenBank/DDBJ databases">
        <title>Sequence analysis of the African armyworm, Spodoptera exempta nucleopolyhedrovirus.</title>
        <authorList>
            <person name="Escasa S.R."/>
            <person name="Mowery J.D."/>
            <person name="Bauchan G.R."/>
            <person name="Harrison R.L."/>
            <person name="Cory J.S."/>
        </authorList>
    </citation>
    <scope>NUCLEOTIDE SEQUENCE [LARGE SCALE GENOMIC DNA]</scope>
    <source>
        <strain evidence="1 2">244.1</strain>
    </source>
</reference>
<dbReference type="KEGG" id="vg:65101636"/>
<protein>
    <submittedName>
        <fullName evidence="1">Uncharacterized protein</fullName>
    </submittedName>
</protein>
<accession>A0A410S7J0</accession>
<dbReference type="Proteomes" id="UP000503509">
    <property type="component" value="Genome"/>
</dbReference>
<evidence type="ECO:0000313" key="2">
    <source>
        <dbReference type="Proteomes" id="UP000503509"/>
    </source>
</evidence>
<name>A0A410S7J0_9ABAC</name>
<sequence>MSIYTSRYPYHQLFCSAKKVIDFSRSIYNGKFRIVDYYTSIVYTVQYALHILHFRAHFCTAKKFTMPT</sequence>